<gene>
    <name evidence="2" type="ORF">CTEN210_09344</name>
</gene>
<dbReference type="InterPro" id="IPR029000">
    <property type="entry name" value="Cyclophilin-like_dom_sf"/>
</dbReference>
<feature type="domain" description="PPIase cyclophilin-type" evidence="1">
    <location>
        <begin position="161"/>
        <end position="379"/>
    </location>
</feature>
<dbReference type="GO" id="GO:0003755">
    <property type="term" value="F:peptidyl-prolyl cis-trans isomerase activity"/>
    <property type="evidence" value="ECO:0007669"/>
    <property type="project" value="InterPro"/>
</dbReference>
<dbReference type="Gene3D" id="2.40.100.10">
    <property type="entry name" value="Cyclophilin-like"/>
    <property type="match status" value="1"/>
</dbReference>
<dbReference type="InterPro" id="IPR002130">
    <property type="entry name" value="Cyclophilin-type_PPIase_dom"/>
</dbReference>
<evidence type="ECO:0000313" key="2">
    <source>
        <dbReference type="EMBL" id="GFH52868.1"/>
    </source>
</evidence>
<dbReference type="Proteomes" id="UP001054902">
    <property type="component" value="Unassembled WGS sequence"/>
</dbReference>
<comment type="caution">
    <text evidence="2">The sequence shown here is derived from an EMBL/GenBank/DDBJ whole genome shotgun (WGS) entry which is preliminary data.</text>
</comment>
<proteinExistence type="predicted"/>
<evidence type="ECO:0000259" key="1">
    <source>
        <dbReference type="PROSITE" id="PS50072"/>
    </source>
</evidence>
<dbReference type="AlphaFoldDB" id="A0AAD3CVE4"/>
<accession>A0AAD3CVE4</accession>
<reference evidence="2 3" key="1">
    <citation type="journal article" date="2021" name="Sci. Rep.">
        <title>The genome of the diatom Chaetoceros tenuissimus carries an ancient integrated fragment of an extant virus.</title>
        <authorList>
            <person name="Hongo Y."/>
            <person name="Kimura K."/>
            <person name="Takaki Y."/>
            <person name="Yoshida Y."/>
            <person name="Baba S."/>
            <person name="Kobayashi G."/>
            <person name="Nagasaki K."/>
            <person name="Hano T."/>
            <person name="Tomaru Y."/>
        </authorList>
    </citation>
    <scope>NUCLEOTIDE SEQUENCE [LARGE SCALE GENOMIC DNA]</scope>
    <source>
        <strain evidence="2 3">NIES-3715</strain>
    </source>
</reference>
<sequence length="380" mass="40577">MSLAQAFMPSSTKSNKMQLHMSNNQGTESLDRKDFLQFASTKSNKMQLHMSNNQGTESLDRKDFLQFAASLSAMAFVPSANAVERAVGAAEKSCKEEGNCLEKFDIDGAVGWNWGGRDRCDATDPMCGPDGKIRDAPLTGDAVPLPVDAAGNELKVTNVMQIEMQIGKMEKGKINIGFYGDAYPASVGQFLHFISDGIVTSSKLMLEDGFGVSTQPVCFADSGAGVLNVIYPQSRLDFGIPSQGLAYAKTRRMNKIPDDFVSQARPSGEVVDSISKEKSVRPHSMAGLVSIPKNGLGYGGLGLDSDDEAFASSFQITASNVPAMDKEGRKVIGQIMDEESMAFLARLASSPTKKGLKGIIPGQNAGPPLVKTTITAVNVQ</sequence>
<protein>
    <recommendedName>
        <fullName evidence="1">PPIase cyclophilin-type domain-containing protein</fullName>
    </recommendedName>
</protein>
<dbReference type="PROSITE" id="PS50072">
    <property type="entry name" value="CSA_PPIASE_2"/>
    <property type="match status" value="1"/>
</dbReference>
<keyword evidence="3" id="KW-1185">Reference proteome</keyword>
<dbReference type="Pfam" id="PF00160">
    <property type="entry name" value="Pro_isomerase"/>
    <property type="match status" value="1"/>
</dbReference>
<dbReference type="SUPFAM" id="SSF50891">
    <property type="entry name" value="Cyclophilin-like"/>
    <property type="match status" value="1"/>
</dbReference>
<evidence type="ECO:0000313" key="3">
    <source>
        <dbReference type="Proteomes" id="UP001054902"/>
    </source>
</evidence>
<dbReference type="EMBL" id="BLLK01000046">
    <property type="protein sequence ID" value="GFH52868.1"/>
    <property type="molecule type" value="Genomic_DNA"/>
</dbReference>
<name>A0AAD3CVE4_9STRA</name>
<organism evidence="2 3">
    <name type="scientific">Chaetoceros tenuissimus</name>
    <dbReference type="NCBI Taxonomy" id="426638"/>
    <lineage>
        <taxon>Eukaryota</taxon>
        <taxon>Sar</taxon>
        <taxon>Stramenopiles</taxon>
        <taxon>Ochrophyta</taxon>
        <taxon>Bacillariophyta</taxon>
        <taxon>Coscinodiscophyceae</taxon>
        <taxon>Chaetocerotophycidae</taxon>
        <taxon>Chaetocerotales</taxon>
        <taxon>Chaetocerotaceae</taxon>
        <taxon>Chaetoceros</taxon>
    </lineage>
</organism>